<dbReference type="PIRSF" id="PIRSF006257">
    <property type="entry name" value="UCP006257"/>
    <property type="match status" value="1"/>
</dbReference>
<dbReference type="Proteomes" id="UP000281474">
    <property type="component" value="Unassembled WGS sequence"/>
</dbReference>
<dbReference type="GO" id="GO:0044010">
    <property type="term" value="P:single-species biofilm formation"/>
    <property type="evidence" value="ECO:0007669"/>
    <property type="project" value="TreeGrafter"/>
</dbReference>
<evidence type="ECO:0000313" key="3">
    <source>
        <dbReference type="Proteomes" id="UP000281474"/>
    </source>
</evidence>
<dbReference type="PANTHER" id="PTHR39586">
    <property type="entry name" value="CYTOPLASMIC PROTEIN-RELATED"/>
    <property type="match status" value="1"/>
</dbReference>
<reference evidence="2 3" key="1">
    <citation type="submission" date="2018-09" db="EMBL/GenBank/DDBJ databases">
        <title>Phylogeny of the Shewanellaceae, and recommendation for two new genera, Pseudoshewanella and Parashewanella.</title>
        <authorList>
            <person name="Wang G."/>
        </authorList>
    </citation>
    <scope>NUCLEOTIDE SEQUENCE [LARGE SCALE GENOMIC DNA]</scope>
    <source>
        <strain evidence="2 3">C51</strain>
    </source>
</reference>
<gene>
    <name evidence="2" type="ORF">D5018_15210</name>
</gene>
<dbReference type="AlphaFoldDB" id="A0A3L8PTW7"/>
<sequence>MTQLIQQKLQLIEQMLKKHDLWSAQTPTTEQLSSTTPFAYDVMPFEQWLQFIFIPKIQFLIDSEQALPSSMSISPMAEHVWGQQAQLEPLIELLKATDTLFND</sequence>
<accession>A0A3L8PTW7</accession>
<dbReference type="Gene3D" id="1.20.1440.40">
    <property type="entry name" value="YqcC-like"/>
    <property type="match status" value="1"/>
</dbReference>
<proteinExistence type="predicted"/>
<dbReference type="OrthoDB" id="8794567at2"/>
<dbReference type="PANTHER" id="PTHR39586:SF1">
    <property type="entry name" value="CYTOPLASMIC PROTEIN"/>
    <property type="match status" value="1"/>
</dbReference>
<dbReference type="InterPro" id="IPR007384">
    <property type="entry name" value="UCP006257"/>
</dbReference>
<protein>
    <submittedName>
        <fullName evidence="2">YqcC family protein</fullName>
    </submittedName>
</protein>
<dbReference type="EMBL" id="QZEI01000053">
    <property type="protein sequence ID" value="RLV58850.1"/>
    <property type="molecule type" value="Genomic_DNA"/>
</dbReference>
<dbReference type="InterPro" id="IPR023376">
    <property type="entry name" value="YqcC-like_dom"/>
</dbReference>
<comment type="caution">
    <text evidence="2">The sequence shown here is derived from an EMBL/GenBank/DDBJ whole genome shotgun (WGS) entry which is preliminary data.</text>
</comment>
<keyword evidence="3" id="KW-1185">Reference proteome</keyword>
<evidence type="ECO:0000313" key="2">
    <source>
        <dbReference type="EMBL" id="RLV58850.1"/>
    </source>
</evidence>
<dbReference type="InterPro" id="IPR036814">
    <property type="entry name" value="YqcC-like_sf"/>
</dbReference>
<dbReference type="Pfam" id="PF04287">
    <property type="entry name" value="DUF446"/>
    <property type="match status" value="1"/>
</dbReference>
<name>A0A3L8PTW7_9GAMM</name>
<dbReference type="RefSeq" id="WP_121839852.1">
    <property type="nucleotide sequence ID" value="NZ_ML014802.1"/>
</dbReference>
<feature type="domain" description="YqcC-like" evidence="1">
    <location>
        <begin position="5"/>
        <end position="100"/>
    </location>
</feature>
<organism evidence="2 3">
    <name type="scientific">Parashewanella curva</name>
    <dbReference type="NCBI Taxonomy" id="2338552"/>
    <lineage>
        <taxon>Bacteria</taxon>
        <taxon>Pseudomonadati</taxon>
        <taxon>Pseudomonadota</taxon>
        <taxon>Gammaproteobacteria</taxon>
        <taxon>Alteromonadales</taxon>
        <taxon>Shewanellaceae</taxon>
        <taxon>Parashewanella</taxon>
    </lineage>
</organism>
<evidence type="ECO:0000259" key="1">
    <source>
        <dbReference type="Pfam" id="PF04287"/>
    </source>
</evidence>
<dbReference type="SUPFAM" id="SSF158452">
    <property type="entry name" value="YqcC-like"/>
    <property type="match status" value="1"/>
</dbReference>